<reference evidence="1 2" key="1">
    <citation type="submission" date="2018-03" db="EMBL/GenBank/DDBJ databases">
        <title>Aerobic endospore-forming bacteria genome sequencing and assembly.</title>
        <authorList>
            <person name="Cavalcante D.A."/>
            <person name="Driks A."/>
            <person name="Putonti C."/>
            <person name="De-Souza M.T."/>
        </authorList>
    </citation>
    <scope>NUCLEOTIDE SEQUENCE [LARGE SCALE GENOMIC DNA]</scope>
    <source>
        <strain evidence="1 2">SDF0037</strain>
    </source>
</reference>
<dbReference type="Pfam" id="PF13027">
    <property type="entry name" value="DUF3888"/>
    <property type="match status" value="1"/>
</dbReference>
<dbReference type="InterPro" id="IPR024984">
    <property type="entry name" value="DUF3888"/>
</dbReference>
<name>A0A544U4D2_LYSSH</name>
<protein>
    <submittedName>
        <fullName evidence="1">DUF3888 domain-containing protein</fullName>
    </submittedName>
</protein>
<comment type="caution">
    <text evidence="1">The sequence shown here is derived from an EMBL/GenBank/DDBJ whole genome shotgun (WGS) entry which is preliminary data.</text>
</comment>
<evidence type="ECO:0000313" key="1">
    <source>
        <dbReference type="EMBL" id="TQR25629.1"/>
    </source>
</evidence>
<dbReference type="Proteomes" id="UP000317944">
    <property type="component" value="Unassembled WGS sequence"/>
</dbReference>
<dbReference type="RefSeq" id="WP_142511099.1">
    <property type="nucleotide sequence ID" value="NZ_SADV01000045.1"/>
</dbReference>
<proteinExistence type="predicted"/>
<sequence>MKKMLIIFVLFLILTSIQTKTVSSYNSTQDSEELRLQDMLMLMLTPYIDKDLNSYYYPNILKDFSANVTPWKIEVIETKRVNSFRGFLLQITFEIEPTDGGHHIPVGKDRMTYEISPGPEVKLINHTHLKTYKYPPE</sequence>
<evidence type="ECO:0000313" key="2">
    <source>
        <dbReference type="Proteomes" id="UP000317944"/>
    </source>
</evidence>
<gene>
    <name evidence="1" type="ORF">C7Y47_24375</name>
</gene>
<dbReference type="AlphaFoldDB" id="A0A544U4D2"/>
<dbReference type="OrthoDB" id="1906683at2"/>
<organism evidence="1 2">
    <name type="scientific">Lysinibacillus sphaericus</name>
    <name type="common">Bacillus sphaericus</name>
    <dbReference type="NCBI Taxonomy" id="1421"/>
    <lineage>
        <taxon>Bacteria</taxon>
        <taxon>Bacillati</taxon>
        <taxon>Bacillota</taxon>
        <taxon>Bacilli</taxon>
        <taxon>Bacillales</taxon>
        <taxon>Bacillaceae</taxon>
        <taxon>Lysinibacillus</taxon>
    </lineage>
</organism>
<dbReference type="EMBL" id="SADV01000045">
    <property type="protein sequence ID" value="TQR25629.1"/>
    <property type="molecule type" value="Genomic_DNA"/>
</dbReference>
<accession>A0A544U4D2</accession>